<dbReference type="RefSeq" id="WP_008950431.1">
    <property type="nucleotide sequence ID" value="NZ_AHTH01000020.1"/>
</dbReference>
<reference evidence="2 3" key="1">
    <citation type="journal article" date="2012" name="J. Bacteriol.">
        <title>Genome Sequence of Extracellular-Protease-Producing Alishewanella jeotgali Isolated from Traditional Korean Fermented Seafood.</title>
        <authorList>
            <person name="Jung J."/>
            <person name="Chun J."/>
            <person name="Park W."/>
        </authorList>
    </citation>
    <scope>NUCLEOTIDE SEQUENCE [LARGE SCALE GENOMIC DNA]</scope>
    <source>
        <strain evidence="2 3">KCTC 22429</strain>
    </source>
</reference>
<evidence type="ECO:0008006" key="4">
    <source>
        <dbReference type="Google" id="ProtNLM"/>
    </source>
</evidence>
<dbReference type="PATRIC" id="fig|1129374.4.peg.1599"/>
<name>H3ZE19_9ALTE</name>
<evidence type="ECO:0000313" key="2">
    <source>
        <dbReference type="EMBL" id="EHR41196.1"/>
    </source>
</evidence>
<feature type="chain" id="PRO_5003591740" description="Solute-binding protein family 3/N-terminal domain-containing protein" evidence="1">
    <location>
        <begin position="24"/>
        <end position="297"/>
    </location>
</feature>
<comment type="caution">
    <text evidence="2">The sequence shown here is derived from an EMBL/GenBank/DDBJ whole genome shotgun (WGS) entry which is preliminary data.</text>
</comment>
<organism evidence="2 3">
    <name type="scientific">Alishewanella jeotgali KCTC 22429</name>
    <dbReference type="NCBI Taxonomy" id="1129374"/>
    <lineage>
        <taxon>Bacteria</taxon>
        <taxon>Pseudomonadati</taxon>
        <taxon>Pseudomonadota</taxon>
        <taxon>Gammaproteobacteria</taxon>
        <taxon>Alteromonadales</taxon>
        <taxon>Alteromonadaceae</taxon>
        <taxon>Alishewanella</taxon>
    </lineage>
</organism>
<keyword evidence="3" id="KW-1185">Reference proteome</keyword>
<dbReference type="AlphaFoldDB" id="H3ZE19"/>
<dbReference type="Proteomes" id="UP000012046">
    <property type="component" value="Unassembled WGS sequence"/>
</dbReference>
<protein>
    <recommendedName>
        <fullName evidence="4">Solute-binding protein family 3/N-terminal domain-containing protein</fullName>
    </recommendedName>
</protein>
<proteinExistence type="predicted"/>
<dbReference type="eggNOG" id="COG0834">
    <property type="taxonomic scope" value="Bacteria"/>
</dbReference>
<accession>H3ZE19</accession>
<sequence length="297" mass="33442">MRLACSGLLLGCWLALQLPAVGAATPIIAADYLETSPHRELIEYALKVTEADYGPVTLTFGGEMVQGRAEQLLKDGKLLHLVVFAPSPERERDLLPVYFPLSQGLLGYRICIINSGQQYKFEPVKTLQDWQKADLTIGQGTHWPDVAVLRHNSLTVVTNPLYTLLFEMVRQQRFDCFARSADELARDLQSEHATGLVAERRLLLHYPQLSMIFVSQSFPQLAERLQKGLEQAYADGVVQQHFRRHYGTIVDQLRCEQRQLLKLENPQLSEASRQALLRFAYTPEQLLAAPAAACKGQ</sequence>
<dbReference type="SUPFAM" id="SSF53850">
    <property type="entry name" value="Periplasmic binding protein-like II"/>
    <property type="match status" value="1"/>
</dbReference>
<gene>
    <name evidence="2" type="ORF">AJE_08005</name>
</gene>
<feature type="signal peptide" evidence="1">
    <location>
        <begin position="1"/>
        <end position="23"/>
    </location>
</feature>
<evidence type="ECO:0000256" key="1">
    <source>
        <dbReference type="SAM" id="SignalP"/>
    </source>
</evidence>
<evidence type="ECO:0000313" key="3">
    <source>
        <dbReference type="Proteomes" id="UP000012046"/>
    </source>
</evidence>
<keyword evidence="1" id="KW-0732">Signal</keyword>
<dbReference type="STRING" id="1129374.AJE_08005"/>
<dbReference type="EMBL" id="AHTH01000020">
    <property type="protein sequence ID" value="EHR41196.1"/>
    <property type="molecule type" value="Genomic_DNA"/>
</dbReference>